<sequence>MCFLDILKTYLKESEERLLSPLVYAYIGDAVYELFVRNKIITENPNLTPYLYYLRTTMYVKASSQAIAIKKLYEELDEDEKRIVKRGRNAKPKTIPRNARLSDYKYATALETLIGYLYLENNIERLNYILSQTYDIITEEYTNAKNSCQQY</sequence>
<dbReference type="HOGENOM" id="CLU_091169_2_1_9"/>
<gene>
    <name evidence="4" type="primary">mrnC</name>
    <name evidence="6" type="ordered locus">Calow_1735</name>
</gene>
<name>E4Q4J4_CALOW</name>
<dbReference type="eggNOG" id="COG1939">
    <property type="taxonomic scope" value="Bacteria"/>
</dbReference>
<evidence type="ECO:0000313" key="6">
    <source>
        <dbReference type="EMBL" id="ADQ05273.1"/>
    </source>
</evidence>
<keyword evidence="4" id="KW-0690">Ribosome biogenesis</keyword>
<dbReference type="AlphaFoldDB" id="E4Q4J4"/>
<dbReference type="GO" id="GO:0005737">
    <property type="term" value="C:cytoplasm"/>
    <property type="evidence" value="ECO:0007669"/>
    <property type="project" value="UniProtKB-SubCell"/>
</dbReference>
<dbReference type="Pfam" id="PF00636">
    <property type="entry name" value="Ribonuclease_3"/>
    <property type="match status" value="1"/>
</dbReference>
<proteinExistence type="inferred from homology"/>
<keyword evidence="4" id="KW-0698">rRNA processing</keyword>
<dbReference type="InterPro" id="IPR000999">
    <property type="entry name" value="RNase_III_dom"/>
</dbReference>
<dbReference type="GO" id="GO:0019843">
    <property type="term" value="F:rRNA binding"/>
    <property type="evidence" value="ECO:0007669"/>
    <property type="project" value="UniProtKB-UniRule"/>
</dbReference>
<organism evidence="6 7">
    <name type="scientific">Caldicellulosiruptor owensensis (strain ATCC 700167 / DSM 13100 / OL)</name>
    <dbReference type="NCBI Taxonomy" id="632518"/>
    <lineage>
        <taxon>Bacteria</taxon>
        <taxon>Bacillati</taxon>
        <taxon>Bacillota</taxon>
        <taxon>Bacillota incertae sedis</taxon>
        <taxon>Caldicellulosiruptorales</taxon>
        <taxon>Caldicellulosiruptoraceae</taxon>
        <taxon>Caldicellulosiruptor</taxon>
    </lineage>
</organism>
<dbReference type="PIRSF" id="PIRSF005520">
    <property type="entry name" value="UCP005520"/>
    <property type="match status" value="1"/>
</dbReference>
<evidence type="ECO:0000256" key="4">
    <source>
        <dbReference type="HAMAP-Rule" id="MF_01468"/>
    </source>
</evidence>
<keyword evidence="4" id="KW-0460">Magnesium</keyword>
<evidence type="ECO:0000256" key="3">
    <source>
        <dbReference type="ARBA" id="ARBA00022801"/>
    </source>
</evidence>
<evidence type="ECO:0000259" key="5">
    <source>
        <dbReference type="Pfam" id="PF00636"/>
    </source>
</evidence>
<comment type="cofactor">
    <cofactor evidence="4">
        <name>Mg(2+)</name>
        <dbReference type="ChEBI" id="CHEBI:18420"/>
    </cofactor>
</comment>
<comment type="similarity">
    <text evidence="4">Belongs to the MrnC RNase family.</text>
</comment>
<keyword evidence="4" id="KW-0963">Cytoplasm</keyword>
<dbReference type="EMBL" id="CP002216">
    <property type="protein sequence ID" value="ADQ05273.1"/>
    <property type="molecule type" value="Genomic_DNA"/>
</dbReference>
<feature type="active site" evidence="4">
    <location>
        <position position="29"/>
    </location>
</feature>
<keyword evidence="4" id="KW-0699">rRNA-binding</keyword>
<dbReference type="InterPro" id="IPR036389">
    <property type="entry name" value="RNase_III_sf"/>
</dbReference>
<dbReference type="EC" id="3.1.26.-" evidence="4"/>
<protein>
    <recommendedName>
        <fullName evidence="4">Mini-ribonuclease 3</fullName>
        <shortName evidence="4">Mini-3</shortName>
        <shortName evidence="4">Mini-RNase 3</shortName>
        <ecNumber evidence="4">3.1.26.-</ecNumber>
    </recommendedName>
    <alternativeName>
        <fullName evidence="4">Mini-RNase III</fullName>
        <shortName evidence="4">Mini-III</shortName>
    </alternativeName>
</protein>
<dbReference type="PANTHER" id="PTHR34276:SF1">
    <property type="entry name" value="MINI-RIBONUCLEASE 3"/>
    <property type="match status" value="1"/>
</dbReference>
<reference evidence="6 7" key="2">
    <citation type="journal article" date="2011" name="J. Bacteriol.">
        <title>Complete genome sequences for the anaerobic, extremely thermophilic plant biomass-degrading bacteria Caldicellulosiruptor hydrothermalis, Caldicellulosiruptor kristjanssonii, Caldicellulosiruptor kronotskyensis, Caldicellulosiruptor owensenis, and Caldicellulosiruptor lactoaceticus.</title>
        <authorList>
            <person name="Blumer-Schuette S.E."/>
            <person name="Ozdemir I."/>
            <person name="Mistry D."/>
            <person name="Lucas S."/>
            <person name="Lapidus A."/>
            <person name="Cheng J.F."/>
            <person name="Goodwin L.A."/>
            <person name="Pitluck S."/>
            <person name="Land M.L."/>
            <person name="Hauser L.J."/>
            <person name="Woyke T."/>
            <person name="Mikhailova N."/>
            <person name="Pati A."/>
            <person name="Kyrpides N.C."/>
            <person name="Ivanova N."/>
            <person name="Detter J.C."/>
            <person name="Walston-Davenport K."/>
            <person name="Han S."/>
            <person name="Adams M.W."/>
            <person name="Kelly R.M."/>
        </authorList>
    </citation>
    <scope>NUCLEOTIDE SEQUENCE [LARGE SCALE GENOMIC DNA]</scope>
    <source>
        <strain evidence="7">ATCC 700167 / DSM 13100 / OL</strain>
    </source>
</reference>
<dbReference type="STRING" id="632518.Calow_1735"/>
<dbReference type="SUPFAM" id="SSF69065">
    <property type="entry name" value="RNase III domain-like"/>
    <property type="match status" value="1"/>
</dbReference>
<comment type="function">
    <text evidence="4">Involved in correct processing of both the 5' and 3' ends of 23S rRNA precursor. Processes 30S rRNA precursor transcript even in absence of ribonuclease 3 (Rnc); Rnc processes 30S rRNA into smaller rRNA precursors.</text>
</comment>
<dbReference type="GO" id="GO:0004525">
    <property type="term" value="F:ribonuclease III activity"/>
    <property type="evidence" value="ECO:0007669"/>
    <property type="project" value="InterPro"/>
</dbReference>
<keyword evidence="3 4" id="KW-0378">Hydrolase</keyword>
<keyword evidence="1 4" id="KW-0540">Nuclease</keyword>
<dbReference type="Gene3D" id="1.10.1520.10">
    <property type="entry name" value="Ribonuclease III domain"/>
    <property type="match status" value="1"/>
</dbReference>
<dbReference type="PANTHER" id="PTHR34276">
    <property type="entry name" value="MINI-RIBONUCLEASE 3"/>
    <property type="match status" value="1"/>
</dbReference>
<accession>E4Q4J4</accession>
<keyword evidence="4" id="KW-0694">RNA-binding</keyword>
<evidence type="ECO:0000313" key="7">
    <source>
        <dbReference type="Proteomes" id="UP000006889"/>
    </source>
</evidence>
<comment type="subunit">
    <text evidence="4">Homodimer.</text>
</comment>
<dbReference type="HAMAP" id="MF_01468">
    <property type="entry name" value="RNase_Mini_III"/>
    <property type="match status" value="1"/>
</dbReference>
<dbReference type="InterPro" id="IPR008226">
    <property type="entry name" value="Mini3_fam"/>
</dbReference>
<evidence type="ECO:0000256" key="1">
    <source>
        <dbReference type="ARBA" id="ARBA00022722"/>
    </source>
</evidence>
<keyword evidence="2 4" id="KW-0255">Endonuclease</keyword>
<dbReference type="KEGG" id="cow:Calow_1735"/>
<evidence type="ECO:0000256" key="2">
    <source>
        <dbReference type="ARBA" id="ARBA00022759"/>
    </source>
</evidence>
<reference key="1">
    <citation type="submission" date="2010-09" db="EMBL/GenBank/DDBJ databases">
        <title>Complete sequence of Caldicellulosiruptor owensensis OL.</title>
        <authorList>
            <consortium name="US DOE Joint Genome Institute"/>
            <person name="Lucas S."/>
            <person name="Copeland A."/>
            <person name="Lapidus A."/>
            <person name="Cheng J.-F."/>
            <person name="Bruce D."/>
            <person name="Goodwin L."/>
            <person name="Pitluck S."/>
            <person name="Davenport K."/>
            <person name="Detter J.C."/>
            <person name="Han C."/>
            <person name="Tapia R."/>
            <person name="Land M."/>
            <person name="Hauser L."/>
            <person name="Chang Y.-J."/>
            <person name="Jeffries C."/>
            <person name="Kyrpides N."/>
            <person name="Ivanova N."/>
            <person name="Mikhailova N."/>
            <person name="Blumer-Schuette S.E."/>
            <person name="Kelly R.M."/>
            <person name="Woyke T."/>
        </authorList>
    </citation>
    <scope>NUCLEOTIDE SEQUENCE</scope>
    <source>
        <strain>OL</strain>
    </source>
</reference>
<dbReference type="GO" id="GO:0006364">
    <property type="term" value="P:rRNA processing"/>
    <property type="evidence" value="ECO:0007669"/>
    <property type="project" value="UniProtKB-UniRule"/>
</dbReference>
<comment type="subcellular location">
    <subcellularLocation>
        <location evidence="4">Cytoplasm</location>
    </subcellularLocation>
</comment>
<dbReference type="Proteomes" id="UP000006889">
    <property type="component" value="Chromosome"/>
</dbReference>
<keyword evidence="7" id="KW-1185">Reference proteome</keyword>
<dbReference type="CDD" id="cd00593">
    <property type="entry name" value="RIBOc"/>
    <property type="match status" value="1"/>
</dbReference>
<feature type="domain" description="RNase III" evidence="5">
    <location>
        <begin position="24"/>
        <end position="121"/>
    </location>
</feature>